<name>A0A0E9RUJ8_ANGAN</name>
<accession>A0A0E9RUJ8</accession>
<proteinExistence type="predicted"/>
<organism evidence="1">
    <name type="scientific">Anguilla anguilla</name>
    <name type="common">European freshwater eel</name>
    <name type="synonym">Muraena anguilla</name>
    <dbReference type="NCBI Taxonomy" id="7936"/>
    <lineage>
        <taxon>Eukaryota</taxon>
        <taxon>Metazoa</taxon>
        <taxon>Chordata</taxon>
        <taxon>Craniata</taxon>
        <taxon>Vertebrata</taxon>
        <taxon>Euteleostomi</taxon>
        <taxon>Actinopterygii</taxon>
        <taxon>Neopterygii</taxon>
        <taxon>Teleostei</taxon>
        <taxon>Anguilliformes</taxon>
        <taxon>Anguillidae</taxon>
        <taxon>Anguilla</taxon>
    </lineage>
</organism>
<evidence type="ECO:0000313" key="1">
    <source>
        <dbReference type="EMBL" id="JAH32826.1"/>
    </source>
</evidence>
<sequence length="23" mass="2595">MSARLAERTFTVEAIAVHCKMDD</sequence>
<dbReference type="EMBL" id="GBXM01075751">
    <property type="protein sequence ID" value="JAH32826.1"/>
    <property type="molecule type" value="Transcribed_RNA"/>
</dbReference>
<protein>
    <submittedName>
        <fullName evidence="1">Uncharacterized protein</fullName>
    </submittedName>
</protein>
<reference evidence="1" key="1">
    <citation type="submission" date="2014-11" db="EMBL/GenBank/DDBJ databases">
        <authorList>
            <person name="Amaro Gonzalez C."/>
        </authorList>
    </citation>
    <scope>NUCLEOTIDE SEQUENCE</scope>
</reference>
<dbReference type="AlphaFoldDB" id="A0A0E9RUJ8"/>
<reference evidence="1" key="2">
    <citation type="journal article" date="2015" name="Fish Shellfish Immunol.">
        <title>Early steps in the European eel (Anguilla anguilla)-Vibrio vulnificus interaction in the gills: Role of the RtxA13 toxin.</title>
        <authorList>
            <person name="Callol A."/>
            <person name="Pajuelo D."/>
            <person name="Ebbesson L."/>
            <person name="Teles M."/>
            <person name="MacKenzie S."/>
            <person name="Amaro C."/>
        </authorList>
    </citation>
    <scope>NUCLEOTIDE SEQUENCE</scope>
</reference>